<proteinExistence type="inferred from homology"/>
<keyword evidence="2 7" id="KW-0813">Transport</keyword>
<dbReference type="GO" id="GO:0005886">
    <property type="term" value="C:plasma membrane"/>
    <property type="evidence" value="ECO:0007669"/>
    <property type="project" value="UniProtKB-SubCell"/>
</dbReference>
<evidence type="ECO:0000256" key="7">
    <source>
        <dbReference type="RuleBase" id="RU363032"/>
    </source>
</evidence>
<dbReference type="PANTHER" id="PTHR30151:SF0">
    <property type="entry name" value="ABC TRANSPORTER PERMEASE PROTEIN MJ0413-RELATED"/>
    <property type="match status" value="1"/>
</dbReference>
<dbReference type="eggNOG" id="COG0600">
    <property type="taxonomic scope" value="Bacteria"/>
</dbReference>
<feature type="transmembrane region" description="Helical" evidence="7">
    <location>
        <begin position="121"/>
        <end position="140"/>
    </location>
</feature>
<sequence>MRAAFRGLVGVAVLLLLWELLSNSDLVPPGYIPPPTVIGATLVRLLLDGVFVYDVIASVLAWAIALGIAIAIAVPLGLVLGSVPAVRRATRTVVELMRPIPSVAMIPLAILLFGGGPEAKIVLAVYASVWPILFNTIYALDELDEQLVDTARAFGTSKPRIMATVALPSAAPFVMTGIRTSAAIALIVVVSTELLAGATLGLGQFILNASSGGGRMDLVFAGTVVAGLIGYLVNAGLEWVQRRFFAWGARTGETV</sequence>
<dbReference type="Gene3D" id="1.10.3720.10">
    <property type="entry name" value="MetI-like"/>
    <property type="match status" value="1"/>
</dbReference>
<protein>
    <submittedName>
        <fullName evidence="9">NitT/TauT family transport system permease protein</fullName>
    </submittedName>
</protein>
<evidence type="ECO:0000313" key="9">
    <source>
        <dbReference type="EMBL" id="SDM16646.1"/>
    </source>
</evidence>
<accession>A0A1G9R053</accession>
<evidence type="ECO:0000256" key="4">
    <source>
        <dbReference type="ARBA" id="ARBA00022692"/>
    </source>
</evidence>
<dbReference type="SUPFAM" id="SSF161098">
    <property type="entry name" value="MetI-like"/>
    <property type="match status" value="1"/>
</dbReference>
<dbReference type="GO" id="GO:0055085">
    <property type="term" value="P:transmembrane transport"/>
    <property type="evidence" value="ECO:0007669"/>
    <property type="project" value="InterPro"/>
</dbReference>
<feature type="transmembrane region" description="Helical" evidence="7">
    <location>
        <begin position="184"/>
        <end position="206"/>
    </location>
</feature>
<dbReference type="OrthoDB" id="5458199at2"/>
<dbReference type="EMBL" id="LT629701">
    <property type="protein sequence ID" value="SDM16646.1"/>
    <property type="molecule type" value="Genomic_DNA"/>
</dbReference>
<dbReference type="RefSeq" id="WP_030433113.1">
    <property type="nucleotide sequence ID" value="NZ_JOEF01000036.1"/>
</dbReference>
<keyword evidence="4 7" id="KW-0812">Transmembrane</keyword>
<keyword evidence="3" id="KW-1003">Cell membrane</keyword>
<evidence type="ECO:0000256" key="2">
    <source>
        <dbReference type="ARBA" id="ARBA00022448"/>
    </source>
</evidence>
<feature type="transmembrane region" description="Helical" evidence="7">
    <location>
        <begin position="55"/>
        <end position="84"/>
    </location>
</feature>
<evidence type="ECO:0000256" key="5">
    <source>
        <dbReference type="ARBA" id="ARBA00022989"/>
    </source>
</evidence>
<dbReference type="CDD" id="cd06261">
    <property type="entry name" value="TM_PBP2"/>
    <property type="match status" value="1"/>
</dbReference>
<dbReference type="STRING" id="211114.SAMN04489726_0123"/>
<dbReference type="PANTHER" id="PTHR30151">
    <property type="entry name" value="ALKANE SULFONATE ABC TRANSPORTER-RELATED, MEMBRANE SUBUNIT"/>
    <property type="match status" value="1"/>
</dbReference>
<dbReference type="InterPro" id="IPR035906">
    <property type="entry name" value="MetI-like_sf"/>
</dbReference>
<feature type="domain" description="ABC transmembrane type-1" evidence="8">
    <location>
        <begin position="55"/>
        <end position="237"/>
    </location>
</feature>
<dbReference type="Pfam" id="PF00528">
    <property type="entry name" value="BPD_transp_1"/>
    <property type="match status" value="1"/>
</dbReference>
<evidence type="ECO:0000259" key="8">
    <source>
        <dbReference type="PROSITE" id="PS50928"/>
    </source>
</evidence>
<evidence type="ECO:0000256" key="1">
    <source>
        <dbReference type="ARBA" id="ARBA00004651"/>
    </source>
</evidence>
<dbReference type="InterPro" id="IPR000515">
    <property type="entry name" value="MetI-like"/>
</dbReference>
<reference evidence="9 10" key="1">
    <citation type="submission" date="2016-10" db="EMBL/GenBank/DDBJ databases">
        <authorList>
            <person name="de Groot N.N."/>
        </authorList>
    </citation>
    <scope>NUCLEOTIDE SEQUENCE [LARGE SCALE GENOMIC DNA]</scope>
    <source>
        <strain evidence="9 10">DSM 44149</strain>
    </source>
</reference>
<evidence type="ECO:0000313" key="10">
    <source>
        <dbReference type="Proteomes" id="UP000183376"/>
    </source>
</evidence>
<evidence type="ECO:0000256" key="3">
    <source>
        <dbReference type="ARBA" id="ARBA00022475"/>
    </source>
</evidence>
<evidence type="ECO:0000256" key="6">
    <source>
        <dbReference type="ARBA" id="ARBA00023136"/>
    </source>
</evidence>
<feature type="transmembrane region" description="Helical" evidence="7">
    <location>
        <begin position="96"/>
        <end position="115"/>
    </location>
</feature>
<dbReference type="PROSITE" id="PS50928">
    <property type="entry name" value="ABC_TM1"/>
    <property type="match status" value="1"/>
</dbReference>
<dbReference type="Proteomes" id="UP000183376">
    <property type="component" value="Chromosome I"/>
</dbReference>
<name>A0A1G9R053_ALLAB</name>
<gene>
    <name evidence="9" type="ORF">SAMN04489726_0123</name>
</gene>
<keyword evidence="6 7" id="KW-0472">Membrane</keyword>
<feature type="transmembrane region" description="Helical" evidence="7">
    <location>
        <begin position="218"/>
        <end position="237"/>
    </location>
</feature>
<comment type="subcellular location">
    <subcellularLocation>
        <location evidence="1 7">Cell membrane</location>
        <topology evidence="1 7">Multi-pass membrane protein</topology>
    </subcellularLocation>
</comment>
<organism evidence="9 10">
    <name type="scientific">Allokutzneria albata</name>
    <name type="common">Kibdelosporangium albatum</name>
    <dbReference type="NCBI Taxonomy" id="211114"/>
    <lineage>
        <taxon>Bacteria</taxon>
        <taxon>Bacillati</taxon>
        <taxon>Actinomycetota</taxon>
        <taxon>Actinomycetes</taxon>
        <taxon>Pseudonocardiales</taxon>
        <taxon>Pseudonocardiaceae</taxon>
        <taxon>Allokutzneria</taxon>
    </lineage>
</organism>
<keyword evidence="10" id="KW-1185">Reference proteome</keyword>
<dbReference type="AlphaFoldDB" id="A0A1G9R053"/>
<comment type="similarity">
    <text evidence="7">Belongs to the binding-protein-dependent transport system permease family.</text>
</comment>
<keyword evidence="5 7" id="KW-1133">Transmembrane helix</keyword>